<protein>
    <submittedName>
        <fullName evidence="2">Uncharacterized protein</fullName>
    </submittedName>
</protein>
<evidence type="ECO:0000313" key="2">
    <source>
        <dbReference type="EMBL" id="KAG2328337.1"/>
    </source>
</evidence>
<proteinExistence type="predicted"/>
<evidence type="ECO:0000313" key="3">
    <source>
        <dbReference type="Proteomes" id="UP000886595"/>
    </source>
</evidence>
<organism evidence="2 3">
    <name type="scientific">Brassica carinata</name>
    <name type="common">Ethiopian mustard</name>
    <name type="synonym">Abyssinian cabbage</name>
    <dbReference type="NCBI Taxonomy" id="52824"/>
    <lineage>
        <taxon>Eukaryota</taxon>
        <taxon>Viridiplantae</taxon>
        <taxon>Streptophyta</taxon>
        <taxon>Embryophyta</taxon>
        <taxon>Tracheophyta</taxon>
        <taxon>Spermatophyta</taxon>
        <taxon>Magnoliopsida</taxon>
        <taxon>eudicotyledons</taxon>
        <taxon>Gunneridae</taxon>
        <taxon>Pentapetalae</taxon>
        <taxon>rosids</taxon>
        <taxon>malvids</taxon>
        <taxon>Brassicales</taxon>
        <taxon>Brassicaceae</taxon>
        <taxon>Brassiceae</taxon>
        <taxon>Brassica</taxon>
    </lineage>
</organism>
<name>A0A8X7WFK4_BRACI</name>
<accession>A0A8X7WFK4</accession>
<feature type="region of interest" description="Disordered" evidence="1">
    <location>
        <begin position="21"/>
        <end position="41"/>
    </location>
</feature>
<reference evidence="2 3" key="1">
    <citation type="submission" date="2020-02" db="EMBL/GenBank/DDBJ databases">
        <authorList>
            <person name="Ma Q."/>
            <person name="Huang Y."/>
            <person name="Song X."/>
            <person name="Pei D."/>
        </authorList>
    </citation>
    <scope>NUCLEOTIDE SEQUENCE [LARGE SCALE GENOMIC DNA]</scope>
    <source>
        <strain evidence="2">Sxm20200214</strain>
        <tissue evidence="2">Leaf</tissue>
    </source>
</reference>
<gene>
    <name evidence="2" type="ORF">Bca52824_011065</name>
</gene>
<comment type="caution">
    <text evidence="2">The sequence shown here is derived from an EMBL/GenBank/DDBJ whole genome shotgun (WGS) entry which is preliminary data.</text>
</comment>
<sequence length="91" mass="9987">MDVANGNNKYQQEGTYAIGFESNNEIRDISNSPPQKKTAGRVKGIEGDTAYIPFTESGGFVMFVMLLQLLIETIEVEARDEALGHGFAESE</sequence>
<dbReference type="AlphaFoldDB" id="A0A8X7WFK4"/>
<keyword evidence="3" id="KW-1185">Reference proteome</keyword>
<evidence type="ECO:0000256" key="1">
    <source>
        <dbReference type="SAM" id="MobiDB-lite"/>
    </source>
</evidence>
<dbReference type="EMBL" id="JAAMPC010000002">
    <property type="protein sequence ID" value="KAG2328337.1"/>
    <property type="molecule type" value="Genomic_DNA"/>
</dbReference>
<dbReference type="Proteomes" id="UP000886595">
    <property type="component" value="Unassembled WGS sequence"/>
</dbReference>